<reference evidence="4" key="1">
    <citation type="submission" date="2020-02" db="EMBL/GenBank/DDBJ databases">
        <title>Delineation of the pyrene-degrading pathway in Roseobacter clade bacteria by genomic analysis.</title>
        <authorList>
            <person name="Zhou H."/>
            <person name="Wang H."/>
        </authorList>
    </citation>
    <scope>NUCLEOTIDE SEQUENCE</scope>
    <source>
        <strain evidence="4">PrR005</strain>
    </source>
</reference>
<feature type="region of interest" description="Disordered" evidence="3">
    <location>
        <begin position="449"/>
        <end position="494"/>
    </location>
</feature>
<dbReference type="EMBL" id="JAAGOX010000026">
    <property type="protein sequence ID" value="NDW46339.1"/>
    <property type="molecule type" value="Genomic_DNA"/>
</dbReference>
<dbReference type="SUPFAM" id="SSF51120">
    <property type="entry name" value="beta-Roll"/>
    <property type="match status" value="3"/>
</dbReference>
<protein>
    <submittedName>
        <fullName evidence="4">Calcium-binding protein</fullName>
    </submittedName>
</protein>
<dbReference type="Gene3D" id="2.60.40.2700">
    <property type="match status" value="2"/>
</dbReference>
<evidence type="ECO:0000256" key="1">
    <source>
        <dbReference type="ARBA" id="ARBA00004613"/>
    </source>
</evidence>
<dbReference type="PANTHER" id="PTHR38340:SF1">
    <property type="entry name" value="S-LAYER PROTEIN"/>
    <property type="match status" value="1"/>
</dbReference>
<dbReference type="GO" id="GO:0005509">
    <property type="term" value="F:calcium ion binding"/>
    <property type="evidence" value="ECO:0007669"/>
    <property type="project" value="InterPro"/>
</dbReference>
<dbReference type="AlphaFoldDB" id="A0A6B2NV68"/>
<keyword evidence="2" id="KW-0964">Secreted</keyword>
<evidence type="ECO:0000256" key="2">
    <source>
        <dbReference type="ARBA" id="ARBA00022525"/>
    </source>
</evidence>
<gene>
    <name evidence="4" type="ORF">G0P99_15355</name>
</gene>
<dbReference type="InterPro" id="IPR001343">
    <property type="entry name" value="Hemolysn_Ca-bd"/>
</dbReference>
<comment type="subcellular location">
    <subcellularLocation>
        <location evidence="1">Secreted</location>
    </subcellularLocation>
</comment>
<accession>A0A6B2NV68</accession>
<dbReference type="Pfam" id="PF00353">
    <property type="entry name" value="HemolysinCabind"/>
    <property type="match status" value="5"/>
</dbReference>
<proteinExistence type="predicted"/>
<dbReference type="InterPro" id="IPR011049">
    <property type="entry name" value="Serralysin-like_metalloprot_C"/>
</dbReference>
<organism evidence="4">
    <name type="scientific">Ruegeria sp. PrR005</name>
    <dbReference type="NCBI Taxonomy" id="2706882"/>
    <lineage>
        <taxon>Bacteria</taxon>
        <taxon>Pseudomonadati</taxon>
        <taxon>Pseudomonadota</taxon>
        <taxon>Alphaproteobacteria</taxon>
        <taxon>Rhodobacterales</taxon>
        <taxon>Roseobacteraceae</taxon>
        <taxon>Ruegeria</taxon>
    </lineage>
</organism>
<feature type="non-terminal residue" evidence="4">
    <location>
        <position position="920"/>
    </location>
</feature>
<evidence type="ECO:0000313" key="4">
    <source>
        <dbReference type="EMBL" id="NDW46339.1"/>
    </source>
</evidence>
<dbReference type="PRINTS" id="PR00313">
    <property type="entry name" value="CABNDNGRPT"/>
</dbReference>
<dbReference type="PANTHER" id="PTHR38340">
    <property type="entry name" value="S-LAYER PROTEIN"/>
    <property type="match status" value="1"/>
</dbReference>
<name>A0A6B2NV68_9RHOB</name>
<comment type="caution">
    <text evidence="4">The sequence shown here is derived from an EMBL/GenBank/DDBJ whole genome shotgun (WGS) entry which is preliminary data.</text>
</comment>
<dbReference type="Gene3D" id="2.150.10.10">
    <property type="entry name" value="Serralysin-like metalloprotease, C-terminal"/>
    <property type="match status" value="4"/>
</dbReference>
<dbReference type="PROSITE" id="PS00330">
    <property type="entry name" value="HEMOLYSIN_CALCIUM"/>
    <property type="match status" value="2"/>
</dbReference>
<dbReference type="GO" id="GO:0005576">
    <property type="term" value="C:extracellular region"/>
    <property type="evidence" value="ECO:0007669"/>
    <property type="project" value="UniProtKB-SubCell"/>
</dbReference>
<feature type="compositionally biased region" description="Gly residues" evidence="3">
    <location>
        <begin position="454"/>
        <end position="466"/>
    </location>
</feature>
<evidence type="ECO:0000256" key="3">
    <source>
        <dbReference type="SAM" id="MobiDB-lite"/>
    </source>
</evidence>
<dbReference type="InterPro" id="IPR018511">
    <property type="entry name" value="Hemolysin-typ_Ca-bd_CS"/>
</dbReference>
<dbReference type="InterPro" id="IPR050557">
    <property type="entry name" value="RTX_toxin/Mannuronan_C5-epim"/>
</dbReference>
<sequence length="920" mass="94331">MSIGNYWFRPDGSEFIVNNERASVVGAFSDGVNITVLDNGNIVAVWDDSTAPSSIHAQILTPDGIPVGDSFQISQPVLTPGGGEMPHWSPTVTPTAAGGFFVAWIVEEYNSGYNTGRNVLGRTYDASGTALNDQFVVANQISDSGWVVTSSWETYPSLETLADGRIVMAFYDDLDITVKVLSADGTGTLLSHHVNTSSTTLWQRDPSVAALADGGFVVAWSDDLEDEGGHGVYAQIYDATGAAVGGNFRVNSDSTGVQNSPVAVGLAGGGFAIAFADSWAEHIPDSWNHVTVRVYDAAGNPLGADIHADPNLGDSQGGAHDIGMEALPDGGFMILRTRHVDYHDVRNDIYGTRYDAAGNQMGDSFLINSFQTYHQSMPRVVALEDGQIATVWYDWGSTDRANGLYGQVFGVAQLGGTPTEGDDVIVFDDSGHDVDMLGGNDQALGGAEDDTFHGGAGNDRLGGAGGNDELIGDAGNDTLEGGDGDDVLRGGTGDDLMTGGAGADEFVIEPGGGADRITDFDRTQDRLSFDGVDTGAATGENVGGDRVITFDDGATVTLVGFGANTAPTGRPAITGTARQGESLGVDLTGIADADGFDPATADIQWLRDGGDLPGATGATYTLGQEDVGSRISVRVAYVDGFFTEETMTSAITSVVENVNDAPTGAVAVSGTAKQGETLTADASGVADADGIVDGSQAYQWLRDGTAIPGAAAASYMLTADDVGTALSVRFSYEDGHGTSESVTAAVDEPIAPVNLSLTGTPESDVLVGGLGHDTILGLGENDRLIGDAGDDSMDGGLGADTLNGGDGDDVIIGGPGEGDLRDVIFAGEGNDSIDAGAGNDQVFGQGGNDTIAGGFGVDELQGQDGDDVITGSAFSDLVFGGAGDDFVNGGFGHDRINGGSGADKFFHVGASGHGSDWVQD</sequence>